<dbReference type="FunCoup" id="H2YDI8">
    <property type="interactions" value="368"/>
</dbReference>
<reference evidence="6" key="1">
    <citation type="submission" date="2003-08" db="EMBL/GenBank/DDBJ databases">
        <authorList>
            <person name="Birren B."/>
            <person name="Nusbaum C."/>
            <person name="Abebe A."/>
            <person name="Abouelleil A."/>
            <person name="Adekoya E."/>
            <person name="Ait-zahra M."/>
            <person name="Allen N."/>
            <person name="Allen T."/>
            <person name="An P."/>
            <person name="Anderson M."/>
            <person name="Anderson S."/>
            <person name="Arachchi H."/>
            <person name="Armbruster J."/>
            <person name="Bachantsang P."/>
            <person name="Baldwin J."/>
            <person name="Barry A."/>
            <person name="Bayul T."/>
            <person name="Blitshsteyn B."/>
            <person name="Bloom T."/>
            <person name="Blye J."/>
            <person name="Boguslavskiy L."/>
            <person name="Borowsky M."/>
            <person name="Boukhgalter B."/>
            <person name="Brunache A."/>
            <person name="Butler J."/>
            <person name="Calixte N."/>
            <person name="Calvo S."/>
            <person name="Camarata J."/>
            <person name="Campo K."/>
            <person name="Chang J."/>
            <person name="Cheshatsang Y."/>
            <person name="Citroen M."/>
            <person name="Collymore A."/>
            <person name="Considine T."/>
            <person name="Cook A."/>
            <person name="Cooke P."/>
            <person name="Corum B."/>
            <person name="Cuomo C."/>
            <person name="David R."/>
            <person name="Dawoe T."/>
            <person name="Degray S."/>
            <person name="Dodge S."/>
            <person name="Dooley K."/>
            <person name="Dorje P."/>
            <person name="Dorjee K."/>
            <person name="Dorris L."/>
            <person name="Duffey N."/>
            <person name="Dupes A."/>
            <person name="Elkins T."/>
            <person name="Engels R."/>
            <person name="Erickson J."/>
            <person name="Farina A."/>
            <person name="Faro S."/>
            <person name="Ferreira P."/>
            <person name="Fischer H."/>
            <person name="Fitzgerald M."/>
            <person name="Foley K."/>
            <person name="Gage D."/>
            <person name="Galagan J."/>
            <person name="Gearin G."/>
            <person name="Gnerre S."/>
            <person name="Gnirke A."/>
            <person name="Goyette A."/>
            <person name="Graham J."/>
            <person name="Grandbois E."/>
            <person name="Gyaltsen K."/>
            <person name="Hafez N."/>
            <person name="Hagopian D."/>
            <person name="Hagos B."/>
            <person name="Hall J."/>
            <person name="Hatcher B."/>
            <person name="Heller A."/>
            <person name="Higgins H."/>
            <person name="Honan T."/>
            <person name="Horn A."/>
            <person name="Houde N."/>
            <person name="Hughes L."/>
            <person name="Hulme W."/>
            <person name="Husby E."/>
            <person name="Iliev I."/>
            <person name="Jaffe D."/>
            <person name="Jones C."/>
            <person name="Kamal M."/>
            <person name="Kamat A."/>
            <person name="Kamvysselis M."/>
            <person name="Karlsson E."/>
            <person name="Kells C."/>
            <person name="Kieu A."/>
            <person name="Kisner P."/>
            <person name="Kodira C."/>
            <person name="Kulbokas E."/>
            <person name="Labutti K."/>
            <person name="Lama D."/>
            <person name="Landers T."/>
            <person name="Leger J."/>
            <person name="Levine S."/>
            <person name="Lewis D."/>
            <person name="Lewis T."/>
            <person name="Lindblad-toh K."/>
            <person name="Liu X."/>
            <person name="Lokyitsang T."/>
            <person name="Lokyitsang Y."/>
            <person name="Lucien O."/>
            <person name="Lui A."/>
            <person name="Ma L.J."/>
            <person name="Mabbitt R."/>
            <person name="Macdonald J."/>
            <person name="Maclean C."/>
            <person name="Major J."/>
            <person name="Manning J."/>
            <person name="Marabella R."/>
            <person name="Maru K."/>
            <person name="Matthews C."/>
            <person name="Mauceli E."/>
            <person name="Mccarthy M."/>
            <person name="Mcdonough S."/>
            <person name="Mcghee T."/>
            <person name="Meldrim J."/>
            <person name="Meneus L."/>
            <person name="Mesirov J."/>
            <person name="Mihalev A."/>
            <person name="Mihova T."/>
            <person name="Mikkelsen T."/>
            <person name="Mlenga V."/>
            <person name="Moru K."/>
            <person name="Mozes J."/>
            <person name="Mulrain L."/>
            <person name="Munson G."/>
            <person name="Naylor J."/>
            <person name="Newes C."/>
            <person name="Nguyen C."/>
            <person name="Nguyen N."/>
            <person name="Nguyen T."/>
            <person name="Nicol R."/>
            <person name="Nielsen C."/>
            <person name="Nizzari M."/>
            <person name="Norbu C."/>
            <person name="Norbu N."/>
            <person name="O'donnell P."/>
            <person name="Okoawo O."/>
            <person name="O'leary S."/>
            <person name="Omotosho B."/>
            <person name="O'neill K."/>
            <person name="Osman S."/>
            <person name="Parker S."/>
            <person name="Perrin D."/>
            <person name="Phunkhang P."/>
            <person name="Piqani B."/>
            <person name="Purcell S."/>
            <person name="Rachupka T."/>
            <person name="Ramasamy U."/>
            <person name="Rameau R."/>
            <person name="Ray V."/>
            <person name="Raymond C."/>
            <person name="Retta R."/>
            <person name="Richardson S."/>
            <person name="Rise C."/>
            <person name="Rodriguez J."/>
            <person name="Rogers J."/>
            <person name="Rogov P."/>
            <person name="Rutman M."/>
            <person name="Schupbach R."/>
            <person name="Seaman C."/>
            <person name="Settipalli S."/>
            <person name="Sharpe T."/>
            <person name="Sheridan J."/>
            <person name="Sherpa N."/>
            <person name="Shi J."/>
            <person name="Smirnov S."/>
            <person name="Smith C."/>
            <person name="Sougnez C."/>
            <person name="Spencer B."/>
            <person name="Stalker J."/>
            <person name="Stange-thomann N."/>
            <person name="Stavropoulos S."/>
            <person name="Stetson K."/>
            <person name="Stone C."/>
            <person name="Stone S."/>
            <person name="Stubbs M."/>
            <person name="Talamas J."/>
            <person name="Tchuinga P."/>
            <person name="Tenzing P."/>
            <person name="Tesfaye S."/>
            <person name="Theodore J."/>
            <person name="Thoulutsang Y."/>
            <person name="Topham K."/>
            <person name="Towey S."/>
            <person name="Tsamla T."/>
            <person name="Tsomo N."/>
            <person name="Vallee D."/>
            <person name="Vassiliev H."/>
            <person name="Venkataraman V."/>
            <person name="Vinson J."/>
            <person name="Vo A."/>
            <person name="Wade C."/>
            <person name="Wang S."/>
            <person name="Wangchuk T."/>
            <person name="Wangdi T."/>
            <person name="Whittaker C."/>
            <person name="Wilkinson J."/>
            <person name="Wu Y."/>
            <person name="Wyman D."/>
            <person name="Yadav S."/>
            <person name="Yang S."/>
            <person name="Yang X."/>
            <person name="Yeager S."/>
            <person name="Yee E."/>
            <person name="Young G."/>
            <person name="Zainoun J."/>
            <person name="Zembeck L."/>
            <person name="Zimmer A."/>
            <person name="Zody M."/>
            <person name="Lander E."/>
        </authorList>
    </citation>
    <scope>NUCLEOTIDE SEQUENCE [LARGE SCALE GENOMIC DNA]</scope>
</reference>
<keyword evidence="3" id="KW-0687">Ribonucleoprotein</keyword>
<dbReference type="Gene3D" id="3.40.1370.10">
    <property type="match status" value="1"/>
</dbReference>
<dbReference type="SUPFAM" id="SSF52166">
    <property type="entry name" value="Ribosomal protein L4"/>
    <property type="match status" value="1"/>
</dbReference>
<dbReference type="Proteomes" id="UP000007875">
    <property type="component" value="Unassembled WGS sequence"/>
</dbReference>
<accession>H2YDI8</accession>
<dbReference type="InterPro" id="IPR002136">
    <property type="entry name" value="Ribosomal_uL4"/>
</dbReference>
<protein>
    <recommendedName>
        <fullName evidence="4">Large ribosomal subunit protein uL4 C-terminal domain-containing protein</fullName>
    </recommendedName>
</protein>
<dbReference type="OMA" id="ALYGTWR"/>
<dbReference type="GO" id="GO:0006412">
    <property type="term" value="P:translation"/>
    <property type="evidence" value="ECO:0007669"/>
    <property type="project" value="InterPro"/>
</dbReference>
<dbReference type="GeneTree" id="ENSGT00390000018145"/>
<sequence length="383" mass="42614">ACARPLVSVYSDKGAASGNTITLPAVFKAPIRPDIVNFVHTNISKNHRQPYAVNRFAGEQTSAESWGTGRAVARIPRVRGGGTHRSGQAAFNMCRGGRMYAPTKTWRRWHRRCNINQRRFAVCSALAASALPALVMSKGKCHKIDQTPEIPLVVEDKVQQFKKTKEAVVLLKKLKAWDDIKKVMKSRRIRAGKGKLRNRRHTMKRGPCVIYDQDEGITKAFRNIPGITLISVDRLNLLKIAPGGHVGRFLIWTESALKRLDAIYGTWKKPSSEKTGYNLPMPKMTCTDLSKILQSSEVKSALRAPKRGIARSSQKKNPLKNIRAMLKLNPAAASAKRSAILTQQRRIKEKAEKRAKKAAGVIVLTLFNKVQSQNLVCGQVLLV</sequence>
<dbReference type="eggNOG" id="KOG1475">
    <property type="taxonomic scope" value="Eukaryota"/>
</dbReference>
<keyword evidence="6" id="KW-1185">Reference proteome</keyword>
<dbReference type="GO" id="GO:0003735">
    <property type="term" value="F:structural constituent of ribosome"/>
    <property type="evidence" value="ECO:0007669"/>
    <property type="project" value="InterPro"/>
</dbReference>
<reference evidence="5" key="3">
    <citation type="submission" date="2025-09" db="UniProtKB">
        <authorList>
            <consortium name="Ensembl"/>
        </authorList>
    </citation>
    <scope>IDENTIFICATION</scope>
</reference>
<dbReference type="AlphaFoldDB" id="H2YDI8"/>
<evidence type="ECO:0000313" key="5">
    <source>
        <dbReference type="Ensembl" id="ENSCSAVP00000003386.1"/>
    </source>
</evidence>
<comment type="similarity">
    <text evidence="1">Belongs to the universal ribosomal protein uL4 family.</text>
</comment>
<dbReference type="GO" id="GO:0005840">
    <property type="term" value="C:ribosome"/>
    <property type="evidence" value="ECO:0007669"/>
    <property type="project" value="UniProtKB-KW"/>
</dbReference>
<dbReference type="InParanoid" id="H2YDI8"/>
<reference evidence="5" key="2">
    <citation type="submission" date="2025-08" db="UniProtKB">
        <authorList>
            <consortium name="Ensembl"/>
        </authorList>
    </citation>
    <scope>IDENTIFICATION</scope>
</reference>
<evidence type="ECO:0000256" key="1">
    <source>
        <dbReference type="ARBA" id="ARBA00010528"/>
    </source>
</evidence>
<dbReference type="PANTHER" id="PTHR19431">
    <property type="entry name" value="60S RIBOSOMAL PROTEIN L4"/>
    <property type="match status" value="1"/>
</dbReference>
<dbReference type="InterPro" id="IPR023574">
    <property type="entry name" value="Ribosomal_uL4_dom_sf"/>
</dbReference>
<dbReference type="InterPro" id="IPR025755">
    <property type="entry name" value="Ribos_uL4_C_dom"/>
</dbReference>
<evidence type="ECO:0000313" key="6">
    <source>
        <dbReference type="Proteomes" id="UP000007875"/>
    </source>
</evidence>
<feature type="domain" description="Large ribosomal subunit protein uL4 C-terminal" evidence="4">
    <location>
        <begin position="276"/>
        <end position="348"/>
    </location>
</feature>
<dbReference type="GO" id="GO:1990904">
    <property type="term" value="C:ribonucleoprotein complex"/>
    <property type="evidence" value="ECO:0007669"/>
    <property type="project" value="UniProtKB-KW"/>
</dbReference>
<keyword evidence="2" id="KW-0689">Ribosomal protein</keyword>
<evidence type="ECO:0000256" key="3">
    <source>
        <dbReference type="ARBA" id="ARBA00023274"/>
    </source>
</evidence>
<dbReference type="HOGENOM" id="CLU_026535_4_0_1"/>
<dbReference type="Pfam" id="PF00573">
    <property type="entry name" value="Ribosomal_L4"/>
    <property type="match status" value="1"/>
</dbReference>
<evidence type="ECO:0000256" key="2">
    <source>
        <dbReference type="ARBA" id="ARBA00022980"/>
    </source>
</evidence>
<organism evidence="5 6">
    <name type="scientific">Ciona savignyi</name>
    <name type="common">Pacific transparent sea squirt</name>
    <dbReference type="NCBI Taxonomy" id="51511"/>
    <lineage>
        <taxon>Eukaryota</taxon>
        <taxon>Metazoa</taxon>
        <taxon>Chordata</taxon>
        <taxon>Tunicata</taxon>
        <taxon>Ascidiacea</taxon>
        <taxon>Phlebobranchia</taxon>
        <taxon>Cionidae</taxon>
        <taxon>Ciona</taxon>
    </lineage>
</organism>
<dbReference type="STRING" id="51511.ENSCSAVP00000003386"/>
<dbReference type="InterPro" id="IPR045240">
    <property type="entry name" value="Ribosomal_uL4_euk/arch"/>
</dbReference>
<dbReference type="FunFam" id="3.40.1370.10:FF:000002">
    <property type="entry name" value="60S ribosomal protein L4"/>
    <property type="match status" value="1"/>
</dbReference>
<name>H2YDI8_CIOSA</name>
<dbReference type="Pfam" id="PF14374">
    <property type="entry name" value="Ribos_L4_asso_C"/>
    <property type="match status" value="1"/>
</dbReference>
<evidence type="ECO:0000259" key="4">
    <source>
        <dbReference type="Pfam" id="PF14374"/>
    </source>
</evidence>
<proteinExistence type="inferred from homology"/>
<dbReference type="Ensembl" id="ENSCSAVT00000003437.1">
    <property type="protein sequence ID" value="ENSCSAVP00000003386.1"/>
    <property type="gene ID" value="ENSCSAVG00000002010.1"/>
</dbReference>